<protein>
    <submittedName>
        <fullName evidence="2">Uncharacterized protein</fullName>
    </submittedName>
</protein>
<accession>A0A6C0HVN4</accession>
<evidence type="ECO:0000256" key="1">
    <source>
        <dbReference type="SAM" id="MobiDB-lite"/>
    </source>
</evidence>
<feature type="compositionally biased region" description="Acidic residues" evidence="1">
    <location>
        <begin position="362"/>
        <end position="374"/>
    </location>
</feature>
<evidence type="ECO:0000313" key="2">
    <source>
        <dbReference type="EMBL" id="QHT84808.1"/>
    </source>
</evidence>
<name>A0A6C0HVN4_9ZZZZ</name>
<dbReference type="EMBL" id="MN740028">
    <property type="protein sequence ID" value="QHT84808.1"/>
    <property type="molecule type" value="Genomic_DNA"/>
</dbReference>
<proteinExistence type="predicted"/>
<organism evidence="2">
    <name type="scientific">viral metagenome</name>
    <dbReference type="NCBI Taxonomy" id="1070528"/>
    <lineage>
        <taxon>unclassified sequences</taxon>
        <taxon>metagenomes</taxon>
        <taxon>organismal metagenomes</taxon>
    </lineage>
</organism>
<reference evidence="2" key="1">
    <citation type="journal article" date="2020" name="Nature">
        <title>Giant virus diversity and host interactions through global metagenomics.</title>
        <authorList>
            <person name="Schulz F."/>
            <person name="Roux S."/>
            <person name="Paez-Espino D."/>
            <person name="Jungbluth S."/>
            <person name="Walsh D.A."/>
            <person name="Denef V.J."/>
            <person name="McMahon K.D."/>
            <person name="Konstantinidis K.T."/>
            <person name="Eloe-Fadrosh E.A."/>
            <person name="Kyrpides N.C."/>
            <person name="Woyke T."/>
        </authorList>
    </citation>
    <scope>NUCLEOTIDE SEQUENCE</scope>
    <source>
        <strain evidence="2">GVMAG-M-3300023184-178</strain>
    </source>
</reference>
<feature type="compositionally biased region" description="Acidic residues" evidence="1">
    <location>
        <begin position="382"/>
        <end position="392"/>
    </location>
</feature>
<feature type="region of interest" description="Disordered" evidence="1">
    <location>
        <begin position="360"/>
        <end position="392"/>
    </location>
</feature>
<sequence length="392" mass="45269">MENICYPNKLFDFSDITLAHPTSIQGGAYFTKILQKNKPLYIEAPKCLTKQGFVKNGKKMYTELMFNINDEEFIHWIENLEVKCQKLIYDKSDVWFQNKLEMNDIESAFTSPLRIYKSGKFYLMRVNVKMNYSTNNPHIKIYNENETALTIDDVNVETNVISIMEVQGIKFTSRNFQIELELKQLMVLNTDIIFDSCLIKTTGNNNKIQAIDNNVFMKIQEEQMLEEPMLEEPMLEEEPTKTLENTLSSLSLLEKLSDSIINEETQKPTIPFIIDVSANNPSPSPPIDDLNIEELSQDNLNELCEFDINTNLNSLETITLKKPNQVYYEIYKEARKKAKSAKREAIVAFLEAKNIKKTYMLDDLDESDSDDSDLDNISNSDAESETEELENN</sequence>
<dbReference type="AlphaFoldDB" id="A0A6C0HVN4"/>